<protein>
    <submittedName>
        <fullName evidence="1">TIGR01459 family HAD-type hydrolase</fullName>
    </submittedName>
</protein>
<dbReference type="Pfam" id="PF13242">
    <property type="entry name" value="Hydrolase_like"/>
    <property type="match status" value="1"/>
</dbReference>
<dbReference type="InterPro" id="IPR036412">
    <property type="entry name" value="HAD-like_sf"/>
</dbReference>
<dbReference type="PANTHER" id="PTHR19288">
    <property type="entry name" value="4-NITROPHENYLPHOSPHATASE-RELATED"/>
    <property type="match status" value="1"/>
</dbReference>
<accession>A0ABU5E930</accession>
<dbReference type="EMBL" id="JAXCLW010000001">
    <property type="protein sequence ID" value="MDY0882427.1"/>
    <property type="molecule type" value="Genomic_DNA"/>
</dbReference>
<dbReference type="NCBIfam" id="TIGR01459">
    <property type="entry name" value="HAD-SF-IIA-hyp4"/>
    <property type="match status" value="1"/>
</dbReference>
<dbReference type="RefSeq" id="WP_320507450.1">
    <property type="nucleotide sequence ID" value="NZ_JAXCLW010000001.1"/>
</dbReference>
<dbReference type="InterPro" id="IPR006357">
    <property type="entry name" value="HAD-SF_hydro_IIA"/>
</dbReference>
<dbReference type="Proteomes" id="UP001279642">
    <property type="component" value="Unassembled WGS sequence"/>
</dbReference>
<dbReference type="PANTHER" id="PTHR19288:SF90">
    <property type="entry name" value="OS08G0542600 PROTEIN"/>
    <property type="match status" value="1"/>
</dbReference>
<name>A0ABU5E930_9PROT</name>
<proteinExistence type="predicted"/>
<evidence type="ECO:0000313" key="2">
    <source>
        <dbReference type="Proteomes" id="UP001279642"/>
    </source>
</evidence>
<evidence type="ECO:0000313" key="1">
    <source>
        <dbReference type="EMBL" id="MDY0882427.1"/>
    </source>
</evidence>
<dbReference type="Gene3D" id="3.40.50.1000">
    <property type="entry name" value="HAD superfamily/HAD-like"/>
    <property type="match status" value="2"/>
</dbReference>
<reference evidence="1 2" key="1">
    <citation type="journal article" date="2016" name="Antonie Van Leeuwenhoek">
        <title>Dongia soli sp. nov., isolated from soil from Dokdo, Korea.</title>
        <authorList>
            <person name="Kim D.U."/>
            <person name="Lee H."/>
            <person name="Kim H."/>
            <person name="Kim S.G."/>
            <person name="Ka J.O."/>
        </authorList>
    </citation>
    <scope>NUCLEOTIDE SEQUENCE [LARGE SCALE GENOMIC DNA]</scope>
    <source>
        <strain evidence="1 2">D78</strain>
    </source>
</reference>
<sequence>MPDQLLFPRGVRDLIDQIDCVILDLWGCMHDGVTCYPAAMDCLHHLRRAGKKVAIISNAPRRIGEVAKRIAEMGITPDLYDGIYSSGEETWHQLHDRPTPEFRHIGRAVYPFMSAKDQTLLSGLNLDVVQDVSRAGFLLAIGVDGPQDTVEQFEEVLRRAVWDGLPLICANPDLLVHRGGVAEICAGAIAARFQELGGKVIYNGKPYPGIYQRCFAEMQVDDPARVLAIGDSCRTDVAGAMAAGAKSLFLGGGIHHGEVLKDGEIDRQATMGLLRHYEVTADYAMPALAW</sequence>
<keyword evidence="1" id="KW-0378">Hydrolase</keyword>
<dbReference type="GO" id="GO:0016787">
    <property type="term" value="F:hydrolase activity"/>
    <property type="evidence" value="ECO:0007669"/>
    <property type="project" value="UniProtKB-KW"/>
</dbReference>
<comment type="caution">
    <text evidence="1">The sequence shown here is derived from an EMBL/GenBank/DDBJ whole genome shotgun (WGS) entry which is preliminary data.</text>
</comment>
<dbReference type="InterPro" id="IPR023214">
    <property type="entry name" value="HAD_sf"/>
</dbReference>
<dbReference type="NCBIfam" id="TIGR01460">
    <property type="entry name" value="HAD-SF-IIA"/>
    <property type="match status" value="1"/>
</dbReference>
<gene>
    <name evidence="1" type="ORF">SMD27_06210</name>
</gene>
<organism evidence="1 2">
    <name type="scientific">Dongia soli</name>
    <dbReference type="NCBI Taxonomy" id="600628"/>
    <lineage>
        <taxon>Bacteria</taxon>
        <taxon>Pseudomonadati</taxon>
        <taxon>Pseudomonadota</taxon>
        <taxon>Alphaproteobacteria</taxon>
        <taxon>Rhodospirillales</taxon>
        <taxon>Dongiaceae</taxon>
        <taxon>Dongia</taxon>
    </lineage>
</organism>
<dbReference type="Pfam" id="PF13344">
    <property type="entry name" value="Hydrolase_6"/>
    <property type="match status" value="1"/>
</dbReference>
<keyword evidence="2" id="KW-1185">Reference proteome</keyword>
<dbReference type="InterPro" id="IPR006356">
    <property type="entry name" value="HAD-SF_hydro_IIA_hyp3"/>
</dbReference>
<dbReference type="SUPFAM" id="SSF56784">
    <property type="entry name" value="HAD-like"/>
    <property type="match status" value="1"/>
</dbReference>